<keyword evidence="3" id="KW-1185">Reference proteome</keyword>
<dbReference type="Proteomes" id="UP000789375">
    <property type="component" value="Unassembled WGS sequence"/>
</dbReference>
<feature type="transmembrane region" description="Helical" evidence="1">
    <location>
        <begin position="50"/>
        <end position="72"/>
    </location>
</feature>
<name>A0A9N9HAW8_FUNMO</name>
<proteinExistence type="predicted"/>
<feature type="transmembrane region" description="Helical" evidence="1">
    <location>
        <begin position="20"/>
        <end position="43"/>
    </location>
</feature>
<evidence type="ECO:0000313" key="2">
    <source>
        <dbReference type="EMBL" id="CAG8672853.1"/>
    </source>
</evidence>
<dbReference type="AlphaFoldDB" id="A0A9N9HAW8"/>
<reference evidence="2" key="1">
    <citation type="submission" date="2021-06" db="EMBL/GenBank/DDBJ databases">
        <authorList>
            <person name="Kallberg Y."/>
            <person name="Tangrot J."/>
            <person name="Rosling A."/>
        </authorList>
    </citation>
    <scope>NUCLEOTIDE SEQUENCE</scope>
    <source>
        <strain evidence="2">87-6 pot B 2015</strain>
    </source>
</reference>
<sequence>IMIMKLLVDITLFNPEVRKWILVAGIFNSIKKMSQLVIIILYIENVGLDTLLISTLFTSITSLLFSIIYEIYEHISSDSEVSHIP</sequence>
<evidence type="ECO:0000256" key="1">
    <source>
        <dbReference type="SAM" id="Phobius"/>
    </source>
</evidence>
<feature type="non-terminal residue" evidence="2">
    <location>
        <position position="1"/>
    </location>
</feature>
<evidence type="ECO:0000313" key="3">
    <source>
        <dbReference type="Proteomes" id="UP000789375"/>
    </source>
</evidence>
<organism evidence="2 3">
    <name type="scientific">Funneliformis mosseae</name>
    <name type="common">Endomycorrhizal fungus</name>
    <name type="synonym">Glomus mosseae</name>
    <dbReference type="NCBI Taxonomy" id="27381"/>
    <lineage>
        <taxon>Eukaryota</taxon>
        <taxon>Fungi</taxon>
        <taxon>Fungi incertae sedis</taxon>
        <taxon>Mucoromycota</taxon>
        <taxon>Glomeromycotina</taxon>
        <taxon>Glomeromycetes</taxon>
        <taxon>Glomerales</taxon>
        <taxon>Glomeraceae</taxon>
        <taxon>Funneliformis</taxon>
    </lineage>
</organism>
<comment type="caution">
    <text evidence="2">The sequence shown here is derived from an EMBL/GenBank/DDBJ whole genome shotgun (WGS) entry which is preliminary data.</text>
</comment>
<keyword evidence="1" id="KW-1133">Transmembrane helix</keyword>
<accession>A0A9N9HAW8</accession>
<keyword evidence="1" id="KW-0472">Membrane</keyword>
<protein>
    <submittedName>
        <fullName evidence="2">16262_t:CDS:1</fullName>
    </submittedName>
</protein>
<gene>
    <name evidence="2" type="ORF">FMOSSE_LOCUS12500</name>
</gene>
<dbReference type="EMBL" id="CAJVPP010006017">
    <property type="protein sequence ID" value="CAG8672853.1"/>
    <property type="molecule type" value="Genomic_DNA"/>
</dbReference>
<keyword evidence="1" id="KW-0812">Transmembrane</keyword>